<sequence>MSSATRTALVVRLGLAVRQPSVWSLLVGGYSQIQIDGRGGHGSEGVGPLRAQLWIRQAGEDRPGTVSLVWGGEQEVEVAMGEGP</sequence>
<comment type="caution">
    <text evidence="1">The sequence shown here is derived from an EMBL/GenBank/DDBJ whole genome shotgun (WGS) entry which is preliminary data.</text>
</comment>
<proteinExistence type="predicted"/>
<dbReference type="AlphaFoldDB" id="A0A9P0EPK3"/>
<protein>
    <submittedName>
        <fullName evidence="1">Uncharacterized protein</fullName>
    </submittedName>
</protein>
<evidence type="ECO:0000313" key="1">
    <source>
        <dbReference type="EMBL" id="CAH0056244.1"/>
    </source>
</evidence>
<accession>A0A9P0EPK3</accession>
<reference evidence="1" key="1">
    <citation type="submission" date="2021-10" db="EMBL/GenBank/DDBJ databases">
        <authorList>
            <person name="Piombo E."/>
        </authorList>
    </citation>
    <scope>NUCLEOTIDE SEQUENCE</scope>
</reference>
<dbReference type="EMBL" id="CABFOC020000063">
    <property type="protein sequence ID" value="CAH0056244.1"/>
    <property type="molecule type" value="Genomic_DNA"/>
</dbReference>
<keyword evidence="2" id="KW-1185">Reference proteome</keyword>
<gene>
    <name evidence="1" type="ORF">CSOL1703_00006181</name>
</gene>
<name>A0A9P0EPK3_9HYPO</name>
<evidence type="ECO:0000313" key="2">
    <source>
        <dbReference type="Proteomes" id="UP000775872"/>
    </source>
</evidence>
<dbReference type="Proteomes" id="UP000775872">
    <property type="component" value="Unassembled WGS sequence"/>
</dbReference>
<organism evidence="1 2">
    <name type="scientific">Clonostachys solani</name>
    <dbReference type="NCBI Taxonomy" id="160281"/>
    <lineage>
        <taxon>Eukaryota</taxon>
        <taxon>Fungi</taxon>
        <taxon>Dikarya</taxon>
        <taxon>Ascomycota</taxon>
        <taxon>Pezizomycotina</taxon>
        <taxon>Sordariomycetes</taxon>
        <taxon>Hypocreomycetidae</taxon>
        <taxon>Hypocreales</taxon>
        <taxon>Bionectriaceae</taxon>
        <taxon>Clonostachys</taxon>
    </lineage>
</organism>